<dbReference type="GO" id="GO:0005848">
    <property type="term" value="C:mRNA cleavage stimulating factor complex"/>
    <property type="evidence" value="ECO:0007669"/>
    <property type="project" value="InterPro"/>
</dbReference>
<protein>
    <recommendedName>
        <fullName evidence="6">Cleavage stimulation factor 50 kDa subunit</fullName>
    </recommendedName>
</protein>
<dbReference type="RefSeq" id="XP_028968262.1">
    <property type="nucleotide sequence ID" value="XM_029112429.1"/>
</dbReference>
<proteinExistence type="predicted"/>
<comment type="subcellular location">
    <subcellularLocation>
        <location evidence="1">Nucleus</location>
    </subcellularLocation>
</comment>
<dbReference type="InterPro" id="IPR015943">
    <property type="entry name" value="WD40/YVTN_repeat-like_dom_sf"/>
</dbReference>
<dbReference type="PANTHER" id="PTHR44133">
    <property type="entry name" value="CLEAVAGE STIMULATION FACTOR SUBUNIT 1"/>
    <property type="match status" value="1"/>
</dbReference>
<dbReference type="AlphaFoldDB" id="A0AAJ7SI90"/>
<gene>
    <name evidence="10" type="primary">LOC100902899</name>
</gene>
<keyword evidence="4" id="KW-0677">Repeat</keyword>
<evidence type="ECO:0000313" key="10">
    <source>
        <dbReference type="RefSeq" id="XP_028968262.1"/>
    </source>
</evidence>
<evidence type="ECO:0000256" key="7">
    <source>
        <dbReference type="PROSITE-ProRule" id="PRU00221"/>
    </source>
</evidence>
<dbReference type="CDD" id="cd00200">
    <property type="entry name" value="WD40"/>
    <property type="match status" value="1"/>
</dbReference>
<keyword evidence="9" id="KW-1185">Reference proteome</keyword>
<dbReference type="PROSITE" id="PS50082">
    <property type="entry name" value="WD_REPEATS_2"/>
    <property type="match status" value="4"/>
</dbReference>
<dbReference type="Gene3D" id="1.20.960.50">
    <property type="entry name" value="Cleavage stimulation factor subunit 1, dimerisation domain"/>
    <property type="match status" value="1"/>
</dbReference>
<dbReference type="Pfam" id="PF00400">
    <property type="entry name" value="WD40"/>
    <property type="match status" value="5"/>
</dbReference>
<dbReference type="Pfam" id="PF16699">
    <property type="entry name" value="CSTF1_dimer"/>
    <property type="match status" value="1"/>
</dbReference>
<dbReference type="PANTHER" id="PTHR44133:SF2">
    <property type="entry name" value="CLEAVAGE STIMULATION FACTOR SUBUNIT 1"/>
    <property type="match status" value="1"/>
</dbReference>
<feature type="repeat" description="WD" evidence="7">
    <location>
        <begin position="315"/>
        <end position="349"/>
    </location>
</feature>
<dbReference type="PROSITE" id="PS50294">
    <property type="entry name" value="WD_REPEATS_REGION"/>
    <property type="match status" value="3"/>
</dbReference>
<dbReference type="GO" id="GO:0031124">
    <property type="term" value="P:mRNA 3'-end processing"/>
    <property type="evidence" value="ECO:0007669"/>
    <property type="project" value="InterPro"/>
</dbReference>
<dbReference type="Proteomes" id="UP000694867">
    <property type="component" value="Unplaced"/>
</dbReference>
<evidence type="ECO:0000256" key="2">
    <source>
        <dbReference type="ARBA" id="ARBA00022574"/>
    </source>
</evidence>
<evidence type="ECO:0000259" key="8">
    <source>
        <dbReference type="Pfam" id="PF16699"/>
    </source>
</evidence>
<dbReference type="InterPro" id="IPR038184">
    <property type="entry name" value="CSTF1_dimer_sf"/>
</dbReference>
<feature type="domain" description="Cleavage stimulation factor subunit 1 dimerisation" evidence="8">
    <location>
        <begin position="10"/>
        <end position="63"/>
    </location>
</feature>
<dbReference type="InterPro" id="IPR020472">
    <property type="entry name" value="WD40_PAC1"/>
</dbReference>
<evidence type="ECO:0000313" key="9">
    <source>
        <dbReference type="Proteomes" id="UP000694867"/>
    </source>
</evidence>
<evidence type="ECO:0000256" key="4">
    <source>
        <dbReference type="ARBA" id="ARBA00022737"/>
    </source>
</evidence>
<dbReference type="FunFam" id="1.20.960.50:FF:000001">
    <property type="entry name" value="Cleavage stimulation factor subunit 1"/>
    <property type="match status" value="1"/>
</dbReference>
<dbReference type="InterPro" id="IPR044633">
    <property type="entry name" value="CstF1-like"/>
</dbReference>
<keyword evidence="2 7" id="KW-0853">WD repeat</keyword>
<dbReference type="KEGG" id="goe:100902899"/>
<keyword evidence="3" id="KW-0507">mRNA processing</keyword>
<dbReference type="FunFam" id="2.130.10.10:FF:000089">
    <property type="entry name" value="Cleavage stimulation factor subunit 1"/>
    <property type="match status" value="1"/>
</dbReference>
<evidence type="ECO:0000256" key="3">
    <source>
        <dbReference type="ARBA" id="ARBA00022664"/>
    </source>
</evidence>
<feature type="repeat" description="WD" evidence="7">
    <location>
        <begin position="264"/>
        <end position="305"/>
    </location>
</feature>
<feature type="repeat" description="WD" evidence="7">
    <location>
        <begin position="110"/>
        <end position="151"/>
    </location>
</feature>
<evidence type="ECO:0000256" key="5">
    <source>
        <dbReference type="ARBA" id="ARBA00023242"/>
    </source>
</evidence>
<dbReference type="InterPro" id="IPR001680">
    <property type="entry name" value="WD40_rpt"/>
</dbReference>
<dbReference type="PRINTS" id="PR00320">
    <property type="entry name" value="GPROTEINBRPT"/>
</dbReference>
<dbReference type="InterPro" id="IPR019775">
    <property type="entry name" value="WD40_repeat_CS"/>
</dbReference>
<sequence>MLNPEGSPTVEDRETLYKLMISQLYYDGHQELAASLIAAAGIRQACPPSDKLLHVMRSGLQSEADRKGLRLLAGHASEDLYTLGPSLDLEFETESTTFSPDPAQYETLYVTSHKSECRAGAFNADGTLLATGSVDSSIKILSVERILTMNTAGPRDFQLETIQKRMETHPVIRILYDHDFEVTTLAFHPRQQILASGSRDFTIKIFDFTRPSTRRALKAIRESEPVSFISFHPNGDYMLVAANHPVVRLYDVNTTQCFVSSVPSSQHTDVVNMVNWSKTGRIYASCSTDGSIKIWDGVSNKCVATYAEAHAGAEVCSVYFTRNGKYLLSSGRDSSVKLWELSASRCLISYTGAGATGKQEFCSQAVFNHTEDYVLFPDENTGSLCSWNSRDAQRQDLVDLGHKLKVRYICHSPTKPAFLTCSDDHRARFWFRRSVITNR</sequence>
<dbReference type="GO" id="GO:0003723">
    <property type="term" value="F:RNA binding"/>
    <property type="evidence" value="ECO:0007669"/>
    <property type="project" value="TreeGrafter"/>
</dbReference>
<dbReference type="SUPFAM" id="SSF50978">
    <property type="entry name" value="WD40 repeat-like"/>
    <property type="match status" value="1"/>
</dbReference>
<dbReference type="PROSITE" id="PS00678">
    <property type="entry name" value="WD_REPEATS_1"/>
    <property type="match status" value="1"/>
</dbReference>
<dbReference type="GeneID" id="100902899"/>
<name>A0AAJ7SI90_9ACAR</name>
<feature type="repeat" description="WD" evidence="7">
    <location>
        <begin position="175"/>
        <end position="216"/>
    </location>
</feature>
<evidence type="ECO:0000256" key="6">
    <source>
        <dbReference type="ARBA" id="ARBA00029851"/>
    </source>
</evidence>
<dbReference type="SMART" id="SM00320">
    <property type="entry name" value="WD40"/>
    <property type="match status" value="6"/>
</dbReference>
<organism evidence="9 10">
    <name type="scientific">Galendromus occidentalis</name>
    <name type="common">western predatory mite</name>
    <dbReference type="NCBI Taxonomy" id="34638"/>
    <lineage>
        <taxon>Eukaryota</taxon>
        <taxon>Metazoa</taxon>
        <taxon>Ecdysozoa</taxon>
        <taxon>Arthropoda</taxon>
        <taxon>Chelicerata</taxon>
        <taxon>Arachnida</taxon>
        <taxon>Acari</taxon>
        <taxon>Parasitiformes</taxon>
        <taxon>Mesostigmata</taxon>
        <taxon>Gamasina</taxon>
        <taxon>Phytoseioidea</taxon>
        <taxon>Phytoseiidae</taxon>
        <taxon>Typhlodrominae</taxon>
        <taxon>Galendromus</taxon>
    </lineage>
</organism>
<dbReference type="InterPro" id="IPR036322">
    <property type="entry name" value="WD40_repeat_dom_sf"/>
</dbReference>
<reference evidence="10" key="1">
    <citation type="submission" date="2025-08" db="UniProtKB">
        <authorList>
            <consortium name="RefSeq"/>
        </authorList>
    </citation>
    <scope>IDENTIFICATION</scope>
</reference>
<evidence type="ECO:0000256" key="1">
    <source>
        <dbReference type="ARBA" id="ARBA00004123"/>
    </source>
</evidence>
<keyword evidence="5" id="KW-0539">Nucleus</keyword>
<dbReference type="Gene3D" id="2.130.10.10">
    <property type="entry name" value="YVTN repeat-like/Quinoprotein amine dehydrogenase"/>
    <property type="match status" value="2"/>
</dbReference>
<accession>A0AAJ7SI90</accession>
<dbReference type="InterPro" id="IPR032028">
    <property type="entry name" value="CSTF1_dimer"/>
</dbReference>